<name>A0A2P5ELQ8_TREOI</name>
<evidence type="ECO:0000313" key="2">
    <source>
        <dbReference type="Proteomes" id="UP000237000"/>
    </source>
</evidence>
<reference evidence="2" key="1">
    <citation type="submission" date="2016-06" db="EMBL/GenBank/DDBJ databases">
        <title>Parallel loss of symbiosis genes in relatives of nitrogen-fixing non-legume Parasponia.</title>
        <authorList>
            <person name="Van Velzen R."/>
            <person name="Holmer R."/>
            <person name="Bu F."/>
            <person name="Rutten L."/>
            <person name="Van Zeijl A."/>
            <person name="Liu W."/>
            <person name="Santuari L."/>
            <person name="Cao Q."/>
            <person name="Sharma T."/>
            <person name="Shen D."/>
            <person name="Roswanjaya Y."/>
            <person name="Wardhani T."/>
            <person name="Kalhor M.S."/>
            <person name="Jansen J."/>
            <person name="Van den Hoogen J."/>
            <person name="Gungor B."/>
            <person name="Hartog M."/>
            <person name="Hontelez J."/>
            <person name="Verver J."/>
            <person name="Yang W.-C."/>
            <person name="Schijlen E."/>
            <person name="Repin R."/>
            <person name="Schilthuizen M."/>
            <person name="Schranz E."/>
            <person name="Heidstra R."/>
            <person name="Miyata K."/>
            <person name="Fedorova E."/>
            <person name="Kohlen W."/>
            <person name="Bisseling T."/>
            <person name="Smit S."/>
            <person name="Geurts R."/>
        </authorList>
    </citation>
    <scope>NUCLEOTIDE SEQUENCE [LARGE SCALE GENOMIC DNA]</scope>
    <source>
        <strain evidence="2">cv. RG33-2</strain>
    </source>
</reference>
<dbReference type="EMBL" id="JXTC01000132">
    <property type="protein sequence ID" value="PON86415.1"/>
    <property type="molecule type" value="Genomic_DNA"/>
</dbReference>
<gene>
    <name evidence="1" type="ORF">TorRG33x02_177560</name>
</gene>
<dbReference type="AlphaFoldDB" id="A0A2P5ELQ8"/>
<dbReference type="InParanoid" id="A0A2P5ELQ8"/>
<sequence length="33" mass="3673">MAATTTGGEGHGEEANEVRECRLLQRALSEYHR</sequence>
<accession>A0A2P5ELQ8</accession>
<keyword evidence="2" id="KW-1185">Reference proteome</keyword>
<comment type="caution">
    <text evidence="1">The sequence shown here is derived from an EMBL/GenBank/DDBJ whole genome shotgun (WGS) entry which is preliminary data.</text>
</comment>
<proteinExistence type="predicted"/>
<protein>
    <submittedName>
        <fullName evidence="1">Uncharacterized protein</fullName>
    </submittedName>
</protein>
<organism evidence="1 2">
    <name type="scientific">Trema orientale</name>
    <name type="common">Charcoal tree</name>
    <name type="synonym">Celtis orientalis</name>
    <dbReference type="NCBI Taxonomy" id="63057"/>
    <lineage>
        <taxon>Eukaryota</taxon>
        <taxon>Viridiplantae</taxon>
        <taxon>Streptophyta</taxon>
        <taxon>Embryophyta</taxon>
        <taxon>Tracheophyta</taxon>
        <taxon>Spermatophyta</taxon>
        <taxon>Magnoliopsida</taxon>
        <taxon>eudicotyledons</taxon>
        <taxon>Gunneridae</taxon>
        <taxon>Pentapetalae</taxon>
        <taxon>rosids</taxon>
        <taxon>fabids</taxon>
        <taxon>Rosales</taxon>
        <taxon>Cannabaceae</taxon>
        <taxon>Trema</taxon>
    </lineage>
</organism>
<dbReference type="Proteomes" id="UP000237000">
    <property type="component" value="Unassembled WGS sequence"/>
</dbReference>
<evidence type="ECO:0000313" key="1">
    <source>
        <dbReference type="EMBL" id="PON86415.1"/>
    </source>
</evidence>